<feature type="non-terminal residue" evidence="2">
    <location>
        <position position="1"/>
    </location>
</feature>
<keyword evidence="3" id="KW-1185">Reference proteome</keyword>
<gene>
    <name evidence="2" type="ORF">BCR44DRAFT_1435458</name>
</gene>
<name>A0A1Y2HK26_9FUNG</name>
<dbReference type="Proteomes" id="UP000193411">
    <property type="component" value="Unassembled WGS sequence"/>
</dbReference>
<accession>A0A1Y2HK26</accession>
<feature type="compositionally biased region" description="Polar residues" evidence="1">
    <location>
        <begin position="57"/>
        <end position="69"/>
    </location>
</feature>
<proteinExistence type="predicted"/>
<reference evidence="2 3" key="1">
    <citation type="submission" date="2016-07" db="EMBL/GenBank/DDBJ databases">
        <title>Pervasive Adenine N6-methylation of Active Genes in Fungi.</title>
        <authorList>
            <consortium name="DOE Joint Genome Institute"/>
            <person name="Mondo S.J."/>
            <person name="Dannebaum R.O."/>
            <person name="Kuo R.C."/>
            <person name="Labutti K."/>
            <person name="Haridas S."/>
            <person name="Kuo A."/>
            <person name="Salamov A."/>
            <person name="Ahrendt S.R."/>
            <person name="Lipzen A."/>
            <person name="Sullivan W."/>
            <person name="Andreopoulos W.B."/>
            <person name="Clum A."/>
            <person name="Lindquist E."/>
            <person name="Daum C."/>
            <person name="Ramamoorthy G.K."/>
            <person name="Gryganskyi A."/>
            <person name="Culley D."/>
            <person name="Magnuson J.K."/>
            <person name="James T.Y."/>
            <person name="O'Malley M.A."/>
            <person name="Stajich J.E."/>
            <person name="Spatafora J.W."/>
            <person name="Visel A."/>
            <person name="Grigoriev I.V."/>
        </authorList>
    </citation>
    <scope>NUCLEOTIDE SEQUENCE [LARGE SCALE GENOMIC DNA]</scope>
    <source>
        <strain evidence="2 3">PL171</strain>
    </source>
</reference>
<sequence>HPTFSPSSGFAFCVADCAAETCPVPLRVGFAISDTFGSRRQGLVMAGSLLWPCTESNQTSSMAQRSQTKSPDRSALPAYTL</sequence>
<evidence type="ECO:0000313" key="2">
    <source>
        <dbReference type="EMBL" id="ORZ34940.1"/>
    </source>
</evidence>
<evidence type="ECO:0000313" key="3">
    <source>
        <dbReference type="Proteomes" id="UP000193411"/>
    </source>
</evidence>
<protein>
    <submittedName>
        <fullName evidence="2">Uncharacterized protein</fullName>
    </submittedName>
</protein>
<dbReference type="AlphaFoldDB" id="A0A1Y2HK26"/>
<dbReference type="EMBL" id="MCFL01000025">
    <property type="protein sequence ID" value="ORZ34940.1"/>
    <property type="molecule type" value="Genomic_DNA"/>
</dbReference>
<feature type="non-terminal residue" evidence="2">
    <location>
        <position position="81"/>
    </location>
</feature>
<organism evidence="2 3">
    <name type="scientific">Catenaria anguillulae PL171</name>
    <dbReference type="NCBI Taxonomy" id="765915"/>
    <lineage>
        <taxon>Eukaryota</taxon>
        <taxon>Fungi</taxon>
        <taxon>Fungi incertae sedis</taxon>
        <taxon>Blastocladiomycota</taxon>
        <taxon>Blastocladiomycetes</taxon>
        <taxon>Blastocladiales</taxon>
        <taxon>Catenariaceae</taxon>
        <taxon>Catenaria</taxon>
    </lineage>
</organism>
<evidence type="ECO:0000256" key="1">
    <source>
        <dbReference type="SAM" id="MobiDB-lite"/>
    </source>
</evidence>
<feature type="region of interest" description="Disordered" evidence="1">
    <location>
        <begin position="57"/>
        <end position="81"/>
    </location>
</feature>
<comment type="caution">
    <text evidence="2">The sequence shown here is derived from an EMBL/GenBank/DDBJ whole genome shotgun (WGS) entry which is preliminary data.</text>
</comment>